<dbReference type="PATRIC" id="fig|700597.3.peg.1842"/>
<name>G2G8S2_9ACTN</name>
<dbReference type="OrthoDB" id="3481698at2"/>
<reference evidence="2 3" key="1">
    <citation type="submission" date="2011-08" db="EMBL/GenBank/DDBJ databases">
        <authorList>
            <person name="Lin Y."/>
            <person name="Hao X."/>
            <person name="Johnstone L."/>
            <person name="Miller S.J."/>
            <person name="Wei G."/>
            <person name="Rensing C."/>
        </authorList>
    </citation>
    <scope>NUCLEOTIDE SEQUENCE [LARGE SCALE GENOMIC DNA]</scope>
    <source>
        <strain evidence="2 3">K42</strain>
    </source>
</reference>
<evidence type="ECO:0000313" key="2">
    <source>
        <dbReference type="EMBL" id="EGX60137.1"/>
    </source>
</evidence>
<sequence>MPTIPHPTLGVTKCARCGAPVRWASGPDRGQRTPLNAQPSPAGNLAARATGLGGTVVRRLDAEEPEPVDALLEWKAIAHWNSCTGQQSPPPSSRPARRRPTVQPPLFGQQPQGRWAR</sequence>
<feature type="region of interest" description="Disordered" evidence="1">
    <location>
        <begin position="23"/>
        <end position="45"/>
    </location>
</feature>
<proteinExistence type="predicted"/>
<evidence type="ECO:0000256" key="1">
    <source>
        <dbReference type="SAM" id="MobiDB-lite"/>
    </source>
</evidence>
<dbReference type="Proteomes" id="UP000004217">
    <property type="component" value="Unassembled WGS sequence"/>
</dbReference>
<gene>
    <name evidence="2" type="ORF">SZN_09451</name>
</gene>
<dbReference type="EMBL" id="AGBF01000019">
    <property type="protein sequence ID" value="EGX60137.1"/>
    <property type="molecule type" value="Genomic_DNA"/>
</dbReference>
<dbReference type="AlphaFoldDB" id="G2G8S2"/>
<organism evidence="2 3">
    <name type="scientific">Streptomyces zinciresistens K42</name>
    <dbReference type="NCBI Taxonomy" id="700597"/>
    <lineage>
        <taxon>Bacteria</taxon>
        <taxon>Bacillati</taxon>
        <taxon>Actinomycetota</taxon>
        <taxon>Actinomycetes</taxon>
        <taxon>Kitasatosporales</taxon>
        <taxon>Streptomycetaceae</taxon>
        <taxon>Streptomyces</taxon>
    </lineage>
</organism>
<comment type="caution">
    <text evidence="2">The sequence shown here is derived from an EMBL/GenBank/DDBJ whole genome shotgun (WGS) entry which is preliminary data.</text>
</comment>
<feature type="region of interest" description="Disordered" evidence="1">
    <location>
        <begin position="82"/>
        <end position="117"/>
    </location>
</feature>
<accession>G2G8S2</accession>
<keyword evidence="3" id="KW-1185">Reference proteome</keyword>
<protein>
    <submittedName>
        <fullName evidence="2">Uncharacterized protein</fullName>
    </submittedName>
</protein>
<dbReference type="RefSeq" id="WP_007493664.1">
    <property type="nucleotide sequence ID" value="NZ_AGBF01000019.1"/>
</dbReference>
<evidence type="ECO:0000313" key="3">
    <source>
        <dbReference type="Proteomes" id="UP000004217"/>
    </source>
</evidence>